<name>A0A2A9EH93_9MICO</name>
<proteinExistence type="predicted"/>
<dbReference type="EMBL" id="PDJH01000001">
    <property type="protein sequence ID" value="PFG37619.1"/>
    <property type="molecule type" value="Genomic_DNA"/>
</dbReference>
<feature type="region of interest" description="Disordered" evidence="1">
    <location>
        <begin position="245"/>
        <end position="287"/>
    </location>
</feature>
<gene>
    <name evidence="3" type="ORF">ATL41_2386</name>
</gene>
<dbReference type="AlphaFoldDB" id="A0A2A9EH93"/>
<dbReference type="GO" id="GO:0030435">
    <property type="term" value="P:sporulation resulting in formation of a cellular spore"/>
    <property type="evidence" value="ECO:0007669"/>
    <property type="project" value="InterPro"/>
</dbReference>
<evidence type="ECO:0000256" key="1">
    <source>
        <dbReference type="SAM" id="MobiDB-lite"/>
    </source>
</evidence>
<feature type="compositionally biased region" description="Polar residues" evidence="1">
    <location>
        <begin position="245"/>
        <end position="259"/>
    </location>
</feature>
<feature type="compositionally biased region" description="Low complexity" evidence="1">
    <location>
        <begin position="261"/>
        <end position="273"/>
    </location>
</feature>
<feature type="domain" description="Sporulation stage II protein D amidase enhancer LytB N-terminal" evidence="2">
    <location>
        <begin position="445"/>
        <end position="536"/>
    </location>
</feature>
<evidence type="ECO:0000259" key="2">
    <source>
        <dbReference type="Pfam" id="PF08486"/>
    </source>
</evidence>
<reference evidence="3 4" key="1">
    <citation type="submission" date="2017-10" db="EMBL/GenBank/DDBJ databases">
        <title>Sequencing the genomes of 1000 actinobacteria strains.</title>
        <authorList>
            <person name="Klenk H.-P."/>
        </authorList>
    </citation>
    <scope>NUCLEOTIDE SEQUENCE [LARGE SCALE GENOMIC DNA]</scope>
    <source>
        <strain evidence="3 4">DSM 21574</strain>
    </source>
</reference>
<evidence type="ECO:0000313" key="3">
    <source>
        <dbReference type="EMBL" id="PFG37619.1"/>
    </source>
</evidence>
<dbReference type="Proteomes" id="UP000221394">
    <property type="component" value="Unassembled WGS sequence"/>
</dbReference>
<accession>A0A2A9EH93</accession>
<dbReference type="InterPro" id="IPR013693">
    <property type="entry name" value="SpoIID/LytB_N"/>
</dbReference>
<comment type="caution">
    <text evidence="3">The sequence shown here is derived from an EMBL/GenBank/DDBJ whole genome shotgun (WGS) entry which is preliminary data.</text>
</comment>
<dbReference type="InterPro" id="IPR013486">
    <property type="entry name" value="SpoIID/LytB"/>
</dbReference>
<dbReference type="NCBIfam" id="TIGR02669">
    <property type="entry name" value="SpoIID_LytB"/>
    <property type="match status" value="1"/>
</dbReference>
<dbReference type="Pfam" id="PF08486">
    <property type="entry name" value="SpoIID"/>
    <property type="match status" value="1"/>
</dbReference>
<sequence>MNVSRALLSGPFVLHTVSMRPAPPSSAARHRPGSRLSLAVALVALLGTVGVVGAPAPTADAAAKVTLTASQSATKVDRGGKVTLKVAYRQGKKPVTCCSVRLQARTTGGWKTVRTVKPKNGKASVVVTPKVTTRYRFVTLTGNTRSATKKVTVRSSIAVKASKPTIAPGAASTITATYRAQGRLVAKGTVQLQHKTSSGWVTLSRTAVASGKAKFTVKPAATTSYRVTTTGLGVRSKTVKVAVSAPTTDAPKSNGQPPKNNAPDDTTTTSNPPQNTPKTPPASFTVKGSGYGHGIGMSQYGAYRMAQEGKTAAQILSHYYTGAKVTTATTPEDVAVQVFGASDAATTTFSVNAGSWRLRSGEGTTLVTGDKSSKVTLKVVGGNPVAVVGGTTYPSASWTGDRSVLRLHWTGTRYYSSTGTKAVASLSGTHGTYRHGRMTVRVINGHLNVVNELRLNTEYLYGLGEMPSSWDSAALQAQAIAGRNYATAAATAKRKATCDCHLWDDTRSQNFTGWKKESEGTNAVWGKKWVAAVDATVTSSTSAQLLLASGSLVNAYYYSSSGGRTANSEDVWSSKVGYLRSVDDRYSLTDDNPMRAWTRSLTQAKAQSIFGVKDIVRVDVTATYSSGQMKTLTATTTNGTKVSVTKKADQLRSLLGLPASWVTSIA</sequence>
<protein>
    <submittedName>
        <fullName evidence="3">SpoIID/LytB domain protein</fullName>
    </submittedName>
</protein>
<keyword evidence="4" id="KW-1185">Reference proteome</keyword>
<evidence type="ECO:0000313" key="4">
    <source>
        <dbReference type="Proteomes" id="UP000221394"/>
    </source>
</evidence>
<organism evidence="3 4">
    <name type="scientific">Flavimobilis soli</name>
    <dbReference type="NCBI Taxonomy" id="442709"/>
    <lineage>
        <taxon>Bacteria</taxon>
        <taxon>Bacillati</taxon>
        <taxon>Actinomycetota</taxon>
        <taxon>Actinomycetes</taxon>
        <taxon>Micrococcales</taxon>
        <taxon>Jonesiaceae</taxon>
        <taxon>Flavimobilis</taxon>
    </lineage>
</organism>